<comment type="subcellular location">
    <subcellularLocation>
        <location evidence="6">Cytoplasm</location>
    </subcellularLocation>
</comment>
<keyword evidence="5 6" id="KW-0804">Transcription</keyword>
<dbReference type="AlphaFoldDB" id="A0A927GQX3"/>
<dbReference type="EMBL" id="JACXIZ010000009">
    <property type="protein sequence ID" value="MBD2844217.1"/>
    <property type="molecule type" value="Genomic_DNA"/>
</dbReference>
<name>A0A927GQX3_9BACL</name>
<comment type="subunit">
    <text evidence="6">Interacts with RsgI.</text>
</comment>
<dbReference type="Gene3D" id="1.10.1740.10">
    <property type="match status" value="1"/>
</dbReference>
<comment type="similarity">
    <text evidence="6">Belongs to the sigma-70 factor family. SigI subfamily.</text>
</comment>
<dbReference type="NCBIfam" id="NF006176">
    <property type="entry name" value="PRK08311.2-4"/>
    <property type="match status" value="1"/>
</dbReference>
<evidence type="ECO:0000256" key="2">
    <source>
        <dbReference type="ARBA" id="ARBA00023015"/>
    </source>
</evidence>
<organism evidence="8 9">
    <name type="scientific">Paenibacillus sabuli</name>
    <dbReference type="NCBI Taxonomy" id="2772509"/>
    <lineage>
        <taxon>Bacteria</taxon>
        <taxon>Bacillati</taxon>
        <taxon>Bacillota</taxon>
        <taxon>Bacilli</taxon>
        <taxon>Bacillales</taxon>
        <taxon>Paenibacillaceae</taxon>
        <taxon>Paenibacillus</taxon>
    </lineage>
</organism>
<dbReference type="HAMAP" id="MF_02064">
    <property type="entry name" value="Sigma70_SigI"/>
    <property type="match status" value="1"/>
</dbReference>
<evidence type="ECO:0000256" key="6">
    <source>
        <dbReference type="HAMAP-Rule" id="MF_02064"/>
    </source>
</evidence>
<keyword evidence="2 6" id="KW-0805">Transcription regulation</keyword>
<evidence type="ECO:0000256" key="3">
    <source>
        <dbReference type="ARBA" id="ARBA00023082"/>
    </source>
</evidence>
<dbReference type="GO" id="GO:0003677">
    <property type="term" value="F:DNA binding"/>
    <property type="evidence" value="ECO:0007669"/>
    <property type="project" value="UniProtKB-UniRule"/>
</dbReference>
<dbReference type="GO" id="GO:0006352">
    <property type="term" value="P:DNA-templated transcription initiation"/>
    <property type="evidence" value="ECO:0007669"/>
    <property type="project" value="UniProtKB-UniRule"/>
</dbReference>
<dbReference type="InterPro" id="IPR014244">
    <property type="entry name" value="RNA_pol_sigma-I"/>
</dbReference>
<dbReference type="InterPro" id="IPR013325">
    <property type="entry name" value="RNA_pol_sigma_r2"/>
</dbReference>
<feature type="short sequence motif" description="Polymerase core binding" evidence="6">
    <location>
        <begin position="67"/>
        <end position="80"/>
    </location>
</feature>
<evidence type="ECO:0000256" key="4">
    <source>
        <dbReference type="ARBA" id="ARBA00023125"/>
    </source>
</evidence>
<proteinExistence type="inferred from homology"/>
<keyword evidence="3 6" id="KW-0731">Sigma factor</keyword>
<evidence type="ECO:0000256" key="5">
    <source>
        <dbReference type="ARBA" id="ARBA00023163"/>
    </source>
</evidence>
<protein>
    <recommendedName>
        <fullName evidence="6">RNA polymerase sigma factor SigI</fullName>
    </recommendedName>
</protein>
<feature type="DNA-binding region" description="H-T-H motif" evidence="6">
    <location>
        <begin position="212"/>
        <end position="231"/>
    </location>
</feature>
<evidence type="ECO:0000313" key="8">
    <source>
        <dbReference type="EMBL" id="MBD2844217.1"/>
    </source>
</evidence>
<reference evidence="8" key="1">
    <citation type="submission" date="2020-09" db="EMBL/GenBank/DDBJ databases">
        <title>A novel bacterium of genus Paenibacillus, isolated from South China Sea.</title>
        <authorList>
            <person name="Huang H."/>
            <person name="Mo K."/>
            <person name="Hu Y."/>
        </authorList>
    </citation>
    <scope>NUCLEOTIDE SEQUENCE</scope>
    <source>
        <strain evidence="8">IB182496</strain>
    </source>
</reference>
<dbReference type="Pfam" id="PF04542">
    <property type="entry name" value="Sigma70_r2"/>
    <property type="match status" value="1"/>
</dbReference>
<comment type="caution">
    <text evidence="8">The sequence shown here is derived from an EMBL/GenBank/DDBJ whole genome shotgun (WGS) entry which is preliminary data.</text>
</comment>
<sequence>MFQRWLGRIRAEKPARATGREAPEAIVVRIQGGDTALQERFIAAYRPFVARVTSGFSKRYIDRTRDDEFSVALSAFHEAIQQFAPGAGRGFLGFAETVIRRRLIDHVRKEQRHANVLPYCTMQADTEEEPPHPVEVGEALRHYRAGREAEERRHEIGEFGVQLASYGITLSELAAVSPKHADSRRMLLGVAAELAADDSLYRSLHDKKQLPIKALLHKSAVSRKTLERHRKYLIALTLVYRGDYPFMQSYLHIPHARTEAAQRREGGGR</sequence>
<dbReference type="Proteomes" id="UP000621560">
    <property type="component" value="Unassembled WGS sequence"/>
</dbReference>
<feature type="domain" description="RNA polymerase sigma-70 region 2" evidence="7">
    <location>
        <begin position="42"/>
        <end position="112"/>
    </location>
</feature>
<accession>A0A927GQX3</accession>
<evidence type="ECO:0000256" key="1">
    <source>
        <dbReference type="ARBA" id="ARBA00022490"/>
    </source>
</evidence>
<dbReference type="GO" id="GO:0016987">
    <property type="term" value="F:sigma factor activity"/>
    <property type="evidence" value="ECO:0007669"/>
    <property type="project" value="UniProtKB-UniRule"/>
</dbReference>
<gene>
    <name evidence="6 8" type="primary">sigI</name>
    <name evidence="8" type="ORF">IDH44_03370</name>
</gene>
<comment type="activity regulation">
    <text evidence="6">Negatively regulated by the anti-sigma-I factor RsgI.</text>
</comment>
<dbReference type="InterPro" id="IPR007627">
    <property type="entry name" value="RNA_pol_sigma70_r2"/>
</dbReference>
<keyword evidence="4 6" id="KW-0238">DNA-binding</keyword>
<evidence type="ECO:0000259" key="7">
    <source>
        <dbReference type="Pfam" id="PF04542"/>
    </source>
</evidence>
<dbReference type="NCBIfam" id="TIGR02895">
    <property type="entry name" value="spore_sigI"/>
    <property type="match status" value="1"/>
</dbReference>
<dbReference type="SUPFAM" id="SSF88946">
    <property type="entry name" value="Sigma2 domain of RNA polymerase sigma factors"/>
    <property type="match status" value="1"/>
</dbReference>
<comment type="function">
    <text evidence="6">Sigma factors are initiation factors that promote the attachment of RNA polymerase to specific initiation sites and are then released.</text>
</comment>
<evidence type="ECO:0000313" key="9">
    <source>
        <dbReference type="Proteomes" id="UP000621560"/>
    </source>
</evidence>
<dbReference type="GO" id="GO:0005737">
    <property type="term" value="C:cytoplasm"/>
    <property type="evidence" value="ECO:0007669"/>
    <property type="project" value="UniProtKB-SubCell"/>
</dbReference>
<keyword evidence="1 6" id="KW-0963">Cytoplasm</keyword>
<keyword evidence="6" id="KW-0346">Stress response</keyword>
<dbReference type="PIRSF" id="PIRSF038953">
    <property type="entry name" value="SigI"/>
    <property type="match status" value="1"/>
</dbReference>
<keyword evidence="9" id="KW-1185">Reference proteome</keyword>